<dbReference type="GO" id="GO:0043093">
    <property type="term" value="P:FtsZ-dependent cytokinesis"/>
    <property type="evidence" value="ECO:0007669"/>
    <property type="project" value="UniProtKB-UniRule"/>
</dbReference>
<dbReference type="EMBL" id="FNBL01000002">
    <property type="protein sequence ID" value="SDF13442.1"/>
    <property type="molecule type" value="Genomic_DNA"/>
</dbReference>
<dbReference type="InterPro" id="IPR026579">
    <property type="entry name" value="FtsQ"/>
</dbReference>
<keyword evidence="1 7" id="KW-1003">Cell membrane</keyword>
<dbReference type="PANTHER" id="PTHR35851:SF1">
    <property type="entry name" value="CELL DIVISION PROTEIN FTSQ"/>
    <property type="match status" value="1"/>
</dbReference>
<protein>
    <recommendedName>
        <fullName evidence="7">Cell division protein FtsQ</fullName>
    </recommendedName>
</protein>
<dbReference type="HAMAP" id="MF_00911">
    <property type="entry name" value="FtsQ_subfam"/>
    <property type="match status" value="1"/>
</dbReference>
<evidence type="ECO:0000256" key="1">
    <source>
        <dbReference type="ARBA" id="ARBA00022475"/>
    </source>
</evidence>
<evidence type="ECO:0000256" key="4">
    <source>
        <dbReference type="ARBA" id="ARBA00022692"/>
    </source>
</evidence>
<dbReference type="Proteomes" id="UP000182284">
    <property type="component" value="Unassembled WGS sequence"/>
</dbReference>
<keyword evidence="2 7" id="KW-0997">Cell inner membrane</keyword>
<dbReference type="OrthoDB" id="9783091at2"/>
<keyword evidence="4 7" id="KW-0812">Transmembrane</keyword>
<dbReference type="Pfam" id="PF03799">
    <property type="entry name" value="FtsQ_DivIB_C"/>
    <property type="match status" value="1"/>
</dbReference>
<comment type="function">
    <text evidence="7">Essential cell division protein.</text>
</comment>
<gene>
    <name evidence="7" type="primary">ftsQ</name>
    <name evidence="9" type="ORF">SAMN04488117_102374</name>
</gene>
<reference evidence="9 10" key="1">
    <citation type="submission" date="2016-10" db="EMBL/GenBank/DDBJ databases">
        <authorList>
            <person name="de Groot N.N."/>
        </authorList>
    </citation>
    <scope>NUCLEOTIDE SEQUENCE [LARGE SCALE GENOMIC DNA]</scope>
    <source>
        <strain evidence="9 10">DSM 27375</strain>
    </source>
</reference>
<comment type="similarity">
    <text evidence="7">Belongs to the FtsQ/DivIB family. FtsQ subfamily.</text>
</comment>
<keyword evidence="5 7" id="KW-1133">Transmembrane helix</keyword>
<dbReference type="InterPro" id="IPR005548">
    <property type="entry name" value="Cell_div_FtsQ/DivIB_C"/>
</dbReference>
<dbReference type="RefSeq" id="WP_083351711.1">
    <property type="nucleotide sequence ID" value="NZ_FNBL01000002.1"/>
</dbReference>
<dbReference type="GO" id="GO:0090529">
    <property type="term" value="P:cell septum assembly"/>
    <property type="evidence" value="ECO:0007669"/>
    <property type="project" value="InterPro"/>
</dbReference>
<keyword evidence="6 7" id="KW-0131">Cell cycle</keyword>
<accession>A0A1G7IL32</accession>
<sequence length="328" mass="36268">MRPIDPVEFAKAPTTGGSARVSEAVARALRARLGDTSAHAPARPRDPAPSRAAYRFNRLWLTPSFRFFMRRMAPVLAIAGCVGLWFVDTDNRMAFHDTVAEVKRDIQNRPEFMVKLMAIDGASGELSEDIREITSLDFPLSSFDLDLPGMLEQIEGLDAVAEAGLRVRAGGILQIDITERTPAVVWRGPHGLEMLDVDGHRVAALEHRVDRPDLPLIAGVGAERDVAEALAILKAAAPIMPRLRGLVRVGERRWNVVLDRDQVILLPEEKPLGAMAQVMALDQAKDILSRDVKAVDMRRPDRPTLQLTEAAQDEMRRLQGVELGVSFR</sequence>
<dbReference type="PANTHER" id="PTHR35851">
    <property type="entry name" value="CELL DIVISION PROTEIN FTSQ"/>
    <property type="match status" value="1"/>
</dbReference>
<feature type="domain" description="Cell division protein FtsQ/DivIB C-terminal" evidence="8">
    <location>
        <begin position="185"/>
        <end position="298"/>
    </location>
</feature>
<evidence type="ECO:0000256" key="6">
    <source>
        <dbReference type="ARBA" id="ARBA00023306"/>
    </source>
</evidence>
<comment type="subcellular location">
    <subcellularLocation>
        <location evidence="7">Cell inner membrane</location>
        <topology evidence="7">Single-pass type II membrane protein</topology>
    </subcellularLocation>
    <text evidence="7">Localizes to the division septum.</text>
</comment>
<keyword evidence="7" id="KW-0472">Membrane</keyword>
<organism evidence="9 10">
    <name type="scientific">Celeribacter baekdonensis</name>
    <dbReference type="NCBI Taxonomy" id="875171"/>
    <lineage>
        <taxon>Bacteria</taxon>
        <taxon>Pseudomonadati</taxon>
        <taxon>Pseudomonadota</taxon>
        <taxon>Alphaproteobacteria</taxon>
        <taxon>Rhodobacterales</taxon>
        <taxon>Roseobacteraceae</taxon>
        <taxon>Celeribacter</taxon>
    </lineage>
</organism>
<dbReference type="GO" id="GO:0005886">
    <property type="term" value="C:plasma membrane"/>
    <property type="evidence" value="ECO:0007669"/>
    <property type="project" value="UniProtKB-SubCell"/>
</dbReference>
<evidence type="ECO:0000256" key="2">
    <source>
        <dbReference type="ARBA" id="ARBA00022519"/>
    </source>
</evidence>
<evidence type="ECO:0000256" key="7">
    <source>
        <dbReference type="HAMAP-Rule" id="MF_00911"/>
    </source>
</evidence>
<dbReference type="AlphaFoldDB" id="A0A1G7IL32"/>
<evidence type="ECO:0000313" key="9">
    <source>
        <dbReference type="EMBL" id="SDF13442.1"/>
    </source>
</evidence>
<evidence type="ECO:0000256" key="3">
    <source>
        <dbReference type="ARBA" id="ARBA00022618"/>
    </source>
</evidence>
<proteinExistence type="inferred from homology"/>
<evidence type="ECO:0000313" key="10">
    <source>
        <dbReference type="Proteomes" id="UP000182284"/>
    </source>
</evidence>
<keyword evidence="3 7" id="KW-0132">Cell division</keyword>
<dbReference type="GO" id="GO:0032153">
    <property type="term" value="C:cell division site"/>
    <property type="evidence" value="ECO:0007669"/>
    <property type="project" value="UniProtKB-UniRule"/>
</dbReference>
<evidence type="ECO:0000259" key="8">
    <source>
        <dbReference type="Pfam" id="PF03799"/>
    </source>
</evidence>
<evidence type="ECO:0000256" key="5">
    <source>
        <dbReference type="ARBA" id="ARBA00022989"/>
    </source>
</evidence>
<name>A0A1G7IL32_9RHOB</name>